<keyword evidence="3" id="KW-1185">Reference proteome</keyword>
<keyword evidence="1" id="KW-0732">Signal</keyword>
<reference evidence="2" key="1">
    <citation type="submission" date="2021-10" db="EMBL/GenBank/DDBJ databases">
        <title>Tropical sea cucumber genome reveals ecological adaptation and Cuvierian tubules defense mechanism.</title>
        <authorList>
            <person name="Chen T."/>
        </authorList>
    </citation>
    <scope>NUCLEOTIDE SEQUENCE</scope>
    <source>
        <strain evidence="2">Nanhai2018</strain>
        <tissue evidence="2">Muscle</tissue>
    </source>
</reference>
<gene>
    <name evidence="2" type="ORF">HOLleu_35739</name>
</gene>
<dbReference type="OrthoDB" id="419189at2759"/>
<dbReference type="EMBL" id="JAIZAY010000019">
    <property type="protein sequence ID" value="KAJ8023331.1"/>
    <property type="molecule type" value="Genomic_DNA"/>
</dbReference>
<dbReference type="AlphaFoldDB" id="A0A9Q1BD54"/>
<name>A0A9Q1BD54_HOLLE</name>
<feature type="signal peptide" evidence="1">
    <location>
        <begin position="1"/>
        <end position="23"/>
    </location>
</feature>
<comment type="caution">
    <text evidence="2">The sequence shown here is derived from an EMBL/GenBank/DDBJ whole genome shotgun (WGS) entry which is preliminary data.</text>
</comment>
<protein>
    <submittedName>
        <fullName evidence="2">Uncharacterized protein</fullName>
    </submittedName>
</protein>
<feature type="chain" id="PRO_5040206820" evidence="1">
    <location>
        <begin position="24"/>
        <end position="90"/>
    </location>
</feature>
<sequence length="90" mass="10193">MSIFTLMLMTLSFSILHNPNITGEAELALAHKLQDCISDIMWWMDSNKLKLNNDKTEFYIAGTKQSLQNLPSLQLEVGSCHINPPVKFVI</sequence>
<proteinExistence type="predicted"/>
<dbReference type="Proteomes" id="UP001152320">
    <property type="component" value="Chromosome 19"/>
</dbReference>
<evidence type="ECO:0000256" key="1">
    <source>
        <dbReference type="SAM" id="SignalP"/>
    </source>
</evidence>
<evidence type="ECO:0000313" key="2">
    <source>
        <dbReference type="EMBL" id="KAJ8023331.1"/>
    </source>
</evidence>
<evidence type="ECO:0000313" key="3">
    <source>
        <dbReference type="Proteomes" id="UP001152320"/>
    </source>
</evidence>
<organism evidence="2 3">
    <name type="scientific">Holothuria leucospilota</name>
    <name type="common">Black long sea cucumber</name>
    <name type="synonym">Mertensiothuria leucospilota</name>
    <dbReference type="NCBI Taxonomy" id="206669"/>
    <lineage>
        <taxon>Eukaryota</taxon>
        <taxon>Metazoa</taxon>
        <taxon>Echinodermata</taxon>
        <taxon>Eleutherozoa</taxon>
        <taxon>Echinozoa</taxon>
        <taxon>Holothuroidea</taxon>
        <taxon>Aspidochirotacea</taxon>
        <taxon>Aspidochirotida</taxon>
        <taxon>Holothuriidae</taxon>
        <taxon>Holothuria</taxon>
    </lineage>
</organism>
<accession>A0A9Q1BD54</accession>